<comment type="caution">
    <text evidence="2">The sequence shown here is derived from an EMBL/GenBank/DDBJ whole genome shotgun (WGS) entry which is preliminary data.</text>
</comment>
<sequence length="59" mass="6408">TCTVTPRSSPEEGSEVSSEAQTVHIWPRQSTLRFGFGGEAASERCSASAWAYTEILDDD</sequence>
<dbReference type="Proteomes" id="UP001176521">
    <property type="component" value="Unassembled WGS sequence"/>
</dbReference>
<evidence type="ECO:0000256" key="1">
    <source>
        <dbReference type="SAM" id="MobiDB-lite"/>
    </source>
</evidence>
<dbReference type="EMBL" id="JAPDMQ010001092">
    <property type="protein sequence ID" value="KAK0519064.1"/>
    <property type="molecule type" value="Genomic_DNA"/>
</dbReference>
<feature type="region of interest" description="Disordered" evidence="1">
    <location>
        <begin position="1"/>
        <end position="22"/>
    </location>
</feature>
<protein>
    <submittedName>
        <fullName evidence="2">Uncharacterized protein</fullName>
    </submittedName>
</protein>
<organism evidence="2 3">
    <name type="scientific">Tilletia horrida</name>
    <dbReference type="NCBI Taxonomy" id="155126"/>
    <lineage>
        <taxon>Eukaryota</taxon>
        <taxon>Fungi</taxon>
        <taxon>Dikarya</taxon>
        <taxon>Basidiomycota</taxon>
        <taxon>Ustilaginomycotina</taxon>
        <taxon>Exobasidiomycetes</taxon>
        <taxon>Tilletiales</taxon>
        <taxon>Tilletiaceae</taxon>
        <taxon>Tilletia</taxon>
    </lineage>
</organism>
<evidence type="ECO:0000313" key="3">
    <source>
        <dbReference type="Proteomes" id="UP001176521"/>
    </source>
</evidence>
<accession>A0AAN6G833</accession>
<reference evidence="2" key="1">
    <citation type="journal article" date="2023" name="PhytoFront">
        <title>Draft Genome Resources of Seven Strains of Tilletia horrida, Causal Agent of Kernel Smut of Rice.</title>
        <authorList>
            <person name="Khanal S."/>
            <person name="Antony Babu S."/>
            <person name="Zhou X.G."/>
        </authorList>
    </citation>
    <scope>NUCLEOTIDE SEQUENCE</scope>
    <source>
        <strain evidence="2">TX3</strain>
    </source>
</reference>
<feature type="non-terminal residue" evidence="2">
    <location>
        <position position="1"/>
    </location>
</feature>
<proteinExistence type="predicted"/>
<evidence type="ECO:0000313" key="2">
    <source>
        <dbReference type="EMBL" id="KAK0519064.1"/>
    </source>
</evidence>
<dbReference type="AlphaFoldDB" id="A0AAN6G833"/>
<keyword evidence="3" id="KW-1185">Reference proteome</keyword>
<name>A0AAN6G833_9BASI</name>
<gene>
    <name evidence="2" type="ORF">OC842_007574</name>
</gene>